<dbReference type="PATRIC" id="fig|740709.3.peg.314"/>
<reference evidence="2 3" key="1">
    <citation type="journal article" date="2012" name="J. Bacteriol.">
        <title>Genome Sequence of Idiomarina xiamenensis Type Strain 10-D-4.</title>
        <authorList>
            <person name="Lai Q."/>
            <person name="Wang L."/>
            <person name="Wang W."/>
            <person name="Shao Z."/>
        </authorList>
    </citation>
    <scope>NUCLEOTIDE SEQUENCE [LARGE SCALE GENOMIC DNA]</scope>
    <source>
        <strain evidence="2 3">10-D-4</strain>
    </source>
</reference>
<feature type="chain" id="PRO_5003859941" description="START domain-containing protein" evidence="1">
    <location>
        <begin position="21"/>
        <end position="219"/>
    </location>
</feature>
<keyword evidence="3" id="KW-1185">Reference proteome</keyword>
<gene>
    <name evidence="2" type="ORF">A10D4_01562</name>
</gene>
<evidence type="ECO:0000313" key="3">
    <source>
        <dbReference type="Proteomes" id="UP000014115"/>
    </source>
</evidence>
<sequence length="219" mass="25429">MRVFLLTIALLANLPTSANAEQLSMQQWRDANDRFWLQGTLTVKAAPWALYQLLLDNAQAPHWVERMRYSRILAQREQHWFRVLSVFDSPWPVTDRYLVSDANFSVNRDCQLTIDVSKTTTHDALDKLTEQERSEFIDDAISLRFFQAQWQVSVIDAEQVLLRYRVSSDPGGLLPDWLARSTLNSSVRQTLLNLQQQLRKTDYQQRPDNALFADCELGL</sequence>
<proteinExistence type="predicted"/>
<evidence type="ECO:0000256" key="1">
    <source>
        <dbReference type="SAM" id="SignalP"/>
    </source>
</evidence>
<feature type="signal peptide" evidence="1">
    <location>
        <begin position="1"/>
        <end position="20"/>
    </location>
</feature>
<evidence type="ECO:0008006" key="4">
    <source>
        <dbReference type="Google" id="ProtNLM"/>
    </source>
</evidence>
<keyword evidence="1" id="KW-0732">Signal</keyword>
<protein>
    <recommendedName>
        <fullName evidence="4">START domain-containing protein</fullName>
    </recommendedName>
</protein>
<dbReference type="InterPro" id="IPR023393">
    <property type="entry name" value="START-like_dom_sf"/>
</dbReference>
<dbReference type="RefSeq" id="WP_008487282.1">
    <property type="nucleotide sequence ID" value="NZ_AMRG01000002.1"/>
</dbReference>
<dbReference type="Gene3D" id="3.30.530.20">
    <property type="match status" value="1"/>
</dbReference>
<accession>K2KFV1</accession>
<dbReference type="AlphaFoldDB" id="K2KFV1"/>
<organism evidence="2 3">
    <name type="scientific">Idiomarina xiamenensis 10-D-4</name>
    <dbReference type="NCBI Taxonomy" id="740709"/>
    <lineage>
        <taxon>Bacteria</taxon>
        <taxon>Pseudomonadati</taxon>
        <taxon>Pseudomonadota</taxon>
        <taxon>Gammaproteobacteria</taxon>
        <taxon>Alteromonadales</taxon>
        <taxon>Idiomarinaceae</taxon>
        <taxon>Idiomarina</taxon>
    </lineage>
</organism>
<dbReference type="STRING" id="740709.A10D4_01562"/>
<dbReference type="OrthoDB" id="5734556at2"/>
<dbReference type="EMBL" id="AMRG01000002">
    <property type="protein sequence ID" value="EKE86888.1"/>
    <property type="molecule type" value="Genomic_DNA"/>
</dbReference>
<evidence type="ECO:0000313" key="2">
    <source>
        <dbReference type="EMBL" id="EKE86888.1"/>
    </source>
</evidence>
<comment type="caution">
    <text evidence="2">The sequence shown here is derived from an EMBL/GenBank/DDBJ whole genome shotgun (WGS) entry which is preliminary data.</text>
</comment>
<dbReference type="SUPFAM" id="SSF55961">
    <property type="entry name" value="Bet v1-like"/>
    <property type="match status" value="1"/>
</dbReference>
<dbReference type="Proteomes" id="UP000014115">
    <property type="component" value="Unassembled WGS sequence"/>
</dbReference>
<name>K2KFV1_9GAMM</name>